<dbReference type="Proteomes" id="UP000799439">
    <property type="component" value="Unassembled WGS sequence"/>
</dbReference>
<evidence type="ECO:0000256" key="2">
    <source>
        <dbReference type="SAM" id="MobiDB-lite"/>
    </source>
</evidence>
<dbReference type="InterPro" id="IPR036867">
    <property type="entry name" value="R3H_dom_sf"/>
</dbReference>
<dbReference type="GO" id="GO:0003676">
    <property type="term" value="F:nucleic acid binding"/>
    <property type="evidence" value="ECO:0007669"/>
    <property type="project" value="InterPro"/>
</dbReference>
<dbReference type="PANTHER" id="PTHR32019">
    <property type="entry name" value="R3H DOMAIN-CONTAINING PROTEIN 4"/>
    <property type="match status" value="1"/>
</dbReference>
<comment type="caution">
    <text evidence="4">The sequence shown here is derived from an EMBL/GenBank/DDBJ whole genome shotgun (WGS) entry which is preliminary data.</text>
</comment>
<dbReference type="EMBL" id="ML996088">
    <property type="protein sequence ID" value="KAF2151027.1"/>
    <property type="molecule type" value="Genomic_DNA"/>
</dbReference>
<proteinExistence type="predicted"/>
<dbReference type="SUPFAM" id="SSF82708">
    <property type="entry name" value="R3H domain"/>
    <property type="match status" value="1"/>
</dbReference>
<feature type="compositionally biased region" description="Pro residues" evidence="2">
    <location>
        <begin position="41"/>
        <end position="50"/>
    </location>
</feature>
<reference evidence="4" key="1">
    <citation type="journal article" date="2020" name="Stud. Mycol.">
        <title>101 Dothideomycetes genomes: a test case for predicting lifestyles and emergence of pathogens.</title>
        <authorList>
            <person name="Haridas S."/>
            <person name="Albert R."/>
            <person name="Binder M."/>
            <person name="Bloem J."/>
            <person name="Labutti K."/>
            <person name="Salamov A."/>
            <person name="Andreopoulos B."/>
            <person name="Baker S."/>
            <person name="Barry K."/>
            <person name="Bills G."/>
            <person name="Bluhm B."/>
            <person name="Cannon C."/>
            <person name="Castanera R."/>
            <person name="Culley D."/>
            <person name="Daum C."/>
            <person name="Ezra D."/>
            <person name="Gonzalez J."/>
            <person name="Henrissat B."/>
            <person name="Kuo A."/>
            <person name="Liang C."/>
            <person name="Lipzen A."/>
            <person name="Lutzoni F."/>
            <person name="Magnuson J."/>
            <person name="Mondo S."/>
            <person name="Nolan M."/>
            <person name="Ohm R."/>
            <person name="Pangilinan J."/>
            <person name="Park H.-J."/>
            <person name="Ramirez L."/>
            <person name="Alfaro M."/>
            <person name="Sun H."/>
            <person name="Tritt A."/>
            <person name="Yoshinaga Y."/>
            <person name="Zwiers L.-H."/>
            <person name="Turgeon B."/>
            <person name="Goodwin S."/>
            <person name="Spatafora J."/>
            <person name="Crous P."/>
            <person name="Grigoriev I."/>
        </authorList>
    </citation>
    <scope>NUCLEOTIDE SEQUENCE</scope>
    <source>
        <strain evidence="4">CBS 260.36</strain>
    </source>
</reference>
<keyword evidence="1" id="KW-0175">Coiled coil</keyword>
<gene>
    <name evidence="4" type="ORF">K461DRAFT_269322</name>
</gene>
<dbReference type="OrthoDB" id="10256743at2759"/>
<evidence type="ECO:0000313" key="4">
    <source>
        <dbReference type="EMBL" id="KAF2151027.1"/>
    </source>
</evidence>
<dbReference type="InterPro" id="IPR025952">
    <property type="entry name" value="R3H-assoc_dom"/>
</dbReference>
<dbReference type="PANTHER" id="PTHR32019:SF2">
    <property type="entry name" value="R3H DOMAIN-CONTAINING PROTEIN 4"/>
    <property type="match status" value="1"/>
</dbReference>
<dbReference type="AlphaFoldDB" id="A0A9P4IW44"/>
<evidence type="ECO:0000256" key="1">
    <source>
        <dbReference type="SAM" id="Coils"/>
    </source>
</evidence>
<sequence>MPPPSTPMASRHEAVESWTLDQTAHLLARTSISGSGFTSRPAPPATPPSIPRGTSLPIAIPLDAPTPRHLAWTPNGAPPAPAKDDKVHTVYRRRSPIQRDSLARREALLRGKEGSRRRQRWENDRLLGVPGAVAAQPEDWAVPAWEPRDDYRPVPYFLAPLWEGKYASLYQERLKKGEAEGKEKEKVARELRARMKKARGARGLLQDLEEEVRDFLTQMEKKRRERVEEGLGDVDESDEEIVFVGRNGAMSDAKTEDKKMEKLIFQSLERDHGAAFGRWLVHSIADYYGLDTWSVTTGNPARREAYVGLKAGPGASDGIELPRPLWVLV</sequence>
<accession>A0A9P4IW44</accession>
<feature type="domain" description="R3H-associated N-terminal" evidence="3">
    <location>
        <begin position="94"/>
        <end position="215"/>
    </location>
</feature>
<dbReference type="InterPro" id="IPR039629">
    <property type="entry name" value="R3HDM4"/>
</dbReference>
<evidence type="ECO:0000313" key="5">
    <source>
        <dbReference type="Proteomes" id="UP000799439"/>
    </source>
</evidence>
<feature type="coiled-coil region" evidence="1">
    <location>
        <begin position="198"/>
        <end position="225"/>
    </location>
</feature>
<keyword evidence="5" id="KW-1185">Reference proteome</keyword>
<feature type="region of interest" description="Disordered" evidence="2">
    <location>
        <begin position="29"/>
        <end position="88"/>
    </location>
</feature>
<protein>
    <recommendedName>
        <fullName evidence="3">R3H-associated N-terminal domain-containing protein</fullName>
    </recommendedName>
</protein>
<organism evidence="4 5">
    <name type="scientific">Myriangium duriaei CBS 260.36</name>
    <dbReference type="NCBI Taxonomy" id="1168546"/>
    <lineage>
        <taxon>Eukaryota</taxon>
        <taxon>Fungi</taxon>
        <taxon>Dikarya</taxon>
        <taxon>Ascomycota</taxon>
        <taxon>Pezizomycotina</taxon>
        <taxon>Dothideomycetes</taxon>
        <taxon>Dothideomycetidae</taxon>
        <taxon>Myriangiales</taxon>
        <taxon>Myriangiaceae</taxon>
        <taxon>Myriangium</taxon>
    </lineage>
</organism>
<evidence type="ECO:0000259" key="3">
    <source>
        <dbReference type="Pfam" id="PF13902"/>
    </source>
</evidence>
<dbReference type="Pfam" id="PF13902">
    <property type="entry name" value="R3H-assoc"/>
    <property type="match status" value="1"/>
</dbReference>
<name>A0A9P4IW44_9PEZI</name>